<dbReference type="PANTHER" id="PTHR31722:SF39">
    <property type="entry name" value="OS08G0474100 PROTEIN"/>
    <property type="match status" value="1"/>
</dbReference>
<dbReference type="PaxDb" id="39947-A0A0N7KQ04"/>
<evidence type="ECO:0000256" key="1">
    <source>
        <dbReference type="SAM" id="MobiDB-lite"/>
    </source>
</evidence>
<reference evidence="3" key="1">
    <citation type="journal article" date="2005" name="Nature">
        <title>The map-based sequence of the rice genome.</title>
        <authorList>
            <consortium name="International rice genome sequencing project (IRGSP)"/>
            <person name="Matsumoto T."/>
            <person name="Wu J."/>
            <person name="Kanamori H."/>
            <person name="Katayose Y."/>
            <person name="Fujisawa M."/>
            <person name="Namiki N."/>
            <person name="Mizuno H."/>
            <person name="Yamamoto K."/>
            <person name="Antonio B.A."/>
            <person name="Baba T."/>
            <person name="Sakata K."/>
            <person name="Nagamura Y."/>
            <person name="Aoki H."/>
            <person name="Arikawa K."/>
            <person name="Arita K."/>
            <person name="Bito T."/>
            <person name="Chiden Y."/>
            <person name="Fujitsuka N."/>
            <person name="Fukunaka R."/>
            <person name="Hamada M."/>
            <person name="Harada C."/>
            <person name="Hayashi A."/>
            <person name="Hijishita S."/>
            <person name="Honda M."/>
            <person name="Hosokawa S."/>
            <person name="Ichikawa Y."/>
            <person name="Idonuma A."/>
            <person name="Iijima M."/>
            <person name="Ikeda M."/>
            <person name="Ikeno M."/>
            <person name="Ito K."/>
            <person name="Ito S."/>
            <person name="Ito T."/>
            <person name="Ito Y."/>
            <person name="Ito Y."/>
            <person name="Iwabuchi A."/>
            <person name="Kamiya K."/>
            <person name="Karasawa W."/>
            <person name="Kurita K."/>
            <person name="Katagiri S."/>
            <person name="Kikuta A."/>
            <person name="Kobayashi H."/>
            <person name="Kobayashi N."/>
            <person name="Machita K."/>
            <person name="Maehara T."/>
            <person name="Masukawa M."/>
            <person name="Mizubayashi T."/>
            <person name="Mukai Y."/>
            <person name="Nagasaki H."/>
            <person name="Nagata Y."/>
            <person name="Naito S."/>
            <person name="Nakashima M."/>
            <person name="Nakama Y."/>
            <person name="Nakamichi Y."/>
            <person name="Nakamura M."/>
            <person name="Meguro A."/>
            <person name="Negishi M."/>
            <person name="Ohta I."/>
            <person name="Ohta T."/>
            <person name="Okamoto M."/>
            <person name="Ono N."/>
            <person name="Saji S."/>
            <person name="Sakaguchi M."/>
            <person name="Sakai K."/>
            <person name="Shibata M."/>
            <person name="Shimokawa T."/>
            <person name="Song J."/>
            <person name="Takazaki Y."/>
            <person name="Terasawa K."/>
            <person name="Tsugane M."/>
            <person name="Tsuji K."/>
            <person name="Ueda S."/>
            <person name="Waki K."/>
            <person name="Yamagata H."/>
            <person name="Yamamoto M."/>
            <person name="Yamamoto S."/>
            <person name="Yamane H."/>
            <person name="Yoshiki S."/>
            <person name="Yoshihara R."/>
            <person name="Yukawa K."/>
            <person name="Zhong H."/>
            <person name="Yano M."/>
            <person name="Yuan Q."/>
            <person name="Ouyang S."/>
            <person name="Liu J."/>
            <person name="Jones K.M."/>
            <person name="Gansberger K."/>
            <person name="Moffat K."/>
            <person name="Hill J."/>
            <person name="Bera J."/>
            <person name="Fadrosh D."/>
            <person name="Jin S."/>
            <person name="Johri S."/>
            <person name="Kim M."/>
            <person name="Overton L."/>
            <person name="Reardon M."/>
            <person name="Tsitrin T."/>
            <person name="Vuong H."/>
            <person name="Weaver B."/>
            <person name="Ciecko A."/>
            <person name="Tallon L."/>
            <person name="Jackson J."/>
            <person name="Pai G."/>
            <person name="Aken S.V."/>
            <person name="Utterback T."/>
            <person name="Reidmuller S."/>
            <person name="Feldblyum T."/>
            <person name="Hsiao J."/>
            <person name="Zismann V."/>
            <person name="Iobst S."/>
            <person name="de Vazeille A.R."/>
            <person name="Buell C.R."/>
            <person name="Ying K."/>
            <person name="Li Y."/>
            <person name="Lu T."/>
            <person name="Huang Y."/>
            <person name="Zhao Q."/>
            <person name="Feng Q."/>
            <person name="Zhang L."/>
            <person name="Zhu J."/>
            <person name="Weng Q."/>
            <person name="Mu J."/>
            <person name="Lu Y."/>
            <person name="Fan D."/>
            <person name="Liu Y."/>
            <person name="Guan J."/>
            <person name="Zhang Y."/>
            <person name="Yu S."/>
            <person name="Liu X."/>
            <person name="Zhang Y."/>
            <person name="Hong G."/>
            <person name="Han B."/>
            <person name="Choisne N."/>
            <person name="Demange N."/>
            <person name="Orjeda G."/>
            <person name="Samain S."/>
            <person name="Cattolico L."/>
            <person name="Pelletier E."/>
            <person name="Couloux A."/>
            <person name="Segurens B."/>
            <person name="Wincker P."/>
            <person name="D'Hont A."/>
            <person name="Scarpelli C."/>
            <person name="Weissenbach J."/>
            <person name="Salanoubat M."/>
            <person name="Quetier F."/>
            <person name="Yu Y."/>
            <person name="Kim H.R."/>
            <person name="Rambo T."/>
            <person name="Currie J."/>
            <person name="Collura K."/>
            <person name="Luo M."/>
            <person name="Yang T."/>
            <person name="Ammiraju J.S.S."/>
            <person name="Engler F."/>
            <person name="Soderlund C."/>
            <person name="Wing R.A."/>
            <person name="Palmer L.E."/>
            <person name="de la Bastide M."/>
            <person name="Spiegel L."/>
            <person name="Nascimento L."/>
            <person name="Zutavern T."/>
            <person name="O'Shaughnessy A."/>
            <person name="Dike S."/>
            <person name="Dedhia N."/>
            <person name="Preston R."/>
            <person name="Balija V."/>
            <person name="McCombie W.R."/>
            <person name="Chow T."/>
            <person name="Chen H."/>
            <person name="Chung M."/>
            <person name="Chen C."/>
            <person name="Shaw J."/>
            <person name="Wu H."/>
            <person name="Hsiao K."/>
            <person name="Chao Y."/>
            <person name="Chu M."/>
            <person name="Cheng C."/>
            <person name="Hour A."/>
            <person name="Lee P."/>
            <person name="Lin S."/>
            <person name="Lin Y."/>
            <person name="Liou J."/>
            <person name="Liu S."/>
            <person name="Hsing Y."/>
            <person name="Raghuvanshi S."/>
            <person name="Mohanty A."/>
            <person name="Bharti A.K."/>
            <person name="Gaur A."/>
            <person name="Gupta V."/>
            <person name="Kumar D."/>
            <person name="Ravi V."/>
            <person name="Vij S."/>
            <person name="Kapur A."/>
            <person name="Khurana P."/>
            <person name="Khurana P."/>
            <person name="Khurana J.P."/>
            <person name="Tyagi A.K."/>
            <person name="Gaikwad K."/>
            <person name="Singh A."/>
            <person name="Dalal V."/>
            <person name="Srivastava S."/>
            <person name="Dixit A."/>
            <person name="Pal A.K."/>
            <person name="Ghazi I.A."/>
            <person name="Yadav M."/>
            <person name="Pandit A."/>
            <person name="Bhargava A."/>
            <person name="Sureshbabu K."/>
            <person name="Batra K."/>
            <person name="Sharma T.R."/>
            <person name="Mohapatra T."/>
            <person name="Singh N.K."/>
            <person name="Messing J."/>
            <person name="Nelson A.B."/>
            <person name="Fuks G."/>
            <person name="Kavchok S."/>
            <person name="Keizer G."/>
            <person name="Linton E."/>
            <person name="Llaca V."/>
            <person name="Song R."/>
            <person name="Tanyolac B."/>
            <person name="Young S."/>
            <person name="Ho-Il K."/>
            <person name="Hahn J.H."/>
            <person name="Sangsakoo G."/>
            <person name="Vanavichit A."/>
            <person name="de Mattos Luiz.A.T."/>
            <person name="Zimmer P.D."/>
            <person name="Malone G."/>
            <person name="Dellagostin O."/>
            <person name="de Oliveira A.C."/>
            <person name="Bevan M."/>
            <person name="Bancroft I."/>
            <person name="Minx P."/>
            <person name="Cordum H."/>
            <person name="Wilson R."/>
            <person name="Cheng Z."/>
            <person name="Jin W."/>
            <person name="Jiang J."/>
            <person name="Leong S.A."/>
            <person name="Iwama H."/>
            <person name="Gojobori T."/>
            <person name="Itoh T."/>
            <person name="Niimura Y."/>
            <person name="Fujii Y."/>
            <person name="Habara T."/>
            <person name="Sakai H."/>
            <person name="Sato Y."/>
            <person name="Wilson G."/>
            <person name="Kumar K."/>
            <person name="McCouch S."/>
            <person name="Juretic N."/>
            <person name="Hoen D."/>
            <person name="Wright S."/>
            <person name="Bruskiewich R."/>
            <person name="Bureau T."/>
            <person name="Miyao A."/>
            <person name="Hirochika H."/>
            <person name="Nishikawa T."/>
            <person name="Kadowaki K."/>
            <person name="Sugiura M."/>
            <person name="Burr B."/>
            <person name="Sasaki T."/>
        </authorList>
    </citation>
    <scope>NUCLEOTIDE SEQUENCE [LARGE SCALE GENOMIC DNA]</scope>
    <source>
        <strain evidence="3">cv. Nipponbare</strain>
    </source>
</reference>
<dbReference type="eggNOG" id="ENOG502T2JH">
    <property type="taxonomic scope" value="Eukaryota"/>
</dbReference>
<organism evidence="2 3">
    <name type="scientific">Oryza sativa subsp. japonica</name>
    <name type="common">Rice</name>
    <dbReference type="NCBI Taxonomy" id="39947"/>
    <lineage>
        <taxon>Eukaryota</taxon>
        <taxon>Viridiplantae</taxon>
        <taxon>Streptophyta</taxon>
        <taxon>Embryophyta</taxon>
        <taxon>Tracheophyta</taxon>
        <taxon>Spermatophyta</taxon>
        <taxon>Magnoliopsida</taxon>
        <taxon>Liliopsida</taxon>
        <taxon>Poales</taxon>
        <taxon>Poaceae</taxon>
        <taxon>BOP clade</taxon>
        <taxon>Oryzoideae</taxon>
        <taxon>Oryzeae</taxon>
        <taxon>Oryzinae</taxon>
        <taxon>Oryza</taxon>
        <taxon>Oryza sativa</taxon>
    </lineage>
</organism>
<keyword evidence="3" id="KW-1185">Reference proteome</keyword>
<dbReference type="PANTHER" id="PTHR31722">
    <property type="entry name" value="OS06G0675200 PROTEIN"/>
    <property type="match status" value="1"/>
</dbReference>
<feature type="region of interest" description="Disordered" evidence="1">
    <location>
        <begin position="104"/>
        <end position="123"/>
    </location>
</feature>
<sequence>MYNPEQQQPPLPHHQLMAPPRMSFSSDFALEPPPPPSGPGRASMGDADFEFSAVGSRPMITADQLFSKGRILPMREVSGGGGGGGRAVTLRDELRGHDGAAVADGRHRRAARPAGSGGGGGVRWKEMLGLKRPGHRKHGAADEGGASTHDLDHMVMCSGAASLEDLLLVVIKDIFLFFKDVTSPSPGRFEFGQSQTVSSFTKFIDKYNNIYNTN</sequence>
<protein>
    <submittedName>
        <fullName evidence="2">Os08g0474100 protein</fullName>
    </submittedName>
</protein>
<evidence type="ECO:0000313" key="3">
    <source>
        <dbReference type="Proteomes" id="UP000059680"/>
    </source>
</evidence>
<accession>A0A0N7KQ04</accession>
<name>A0A0N7KQ04_ORYSJ</name>
<dbReference type="FunCoup" id="A0A0N7KQ04">
    <property type="interactions" value="222"/>
</dbReference>
<feature type="region of interest" description="Disordered" evidence="1">
    <location>
        <begin position="1"/>
        <end position="45"/>
    </location>
</feature>
<reference evidence="2 3" key="2">
    <citation type="journal article" date="2013" name="Plant Cell Physiol.">
        <title>Rice Annotation Project Database (RAP-DB): an integrative and interactive database for rice genomics.</title>
        <authorList>
            <person name="Sakai H."/>
            <person name="Lee S.S."/>
            <person name="Tanaka T."/>
            <person name="Numa H."/>
            <person name="Kim J."/>
            <person name="Kawahara Y."/>
            <person name="Wakimoto H."/>
            <person name="Yang C.C."/>
            <person name="Iwamoto M."/>
            <person name="Abe T."/>
            <person name="Yamada Y."/>
            <person name="Muto A."/>
            <person name="Inokuchi H."/>
            <person name="Ikemura T."/>
            <person name="Matsumoto T."/>
            <person name="Sasaki T."/>
            <person name="Itoh T."/>
        </authorList>
    </citation>
    <scope>NUCLEOTIDE SEQUENCE [LARGE SCALE GENOMIC DNA]</scope>
    <source>
        <strain evidence="3">cv. Nipponbare</strain>
    </source>
</reference>
<dbReference type="InParanoid" id="A0A0N7KQ04"/>
<dbReference type="Proteomes" id="UP000059680">
    <property type="component" value="Chromosome 8"/>
</dbReference>
<gene>
    <name evidence="2" type="ordered locus">Os08g0474100</name>
    <name evidence="2" type="ORF">OSNPB_080474100</name>
</gene>
<proteinExistence type="predicted"/>
<evidence type="ECO:0000313" key="2">
    <source>
        <dbReference type="EMBL" id="BAT05866.1"/>
    </source>
</evidence>
<dbReference type="Gramene" id="Os08t0474100-00">
    <property type="protein sequence ID" value="Os08t0474100-00"/>
    <property type="gene ID" value="Os08g0474100"/>
</dbReference>
<reference evidence="2 3" key="3">
    <citation type="journal article" date="2013" name="Rice">
        <title>Improvement of the Oryza sativa Nipponbare reference genome using next generation sequence and optical map data.</title>
        <authorList>
            <person name="Kawahara Y."/>
            <person name="de la Bastide M."/>
            <person name="Hamilton J.P."/>
            <person name="Kanamori H."/>
            <person name="McCombie W.R."/>
            <person name="Ouyang S."/>
            <person name="Schwartz D.C."/>
            <person name="Tanaka T."/>
            <person name="Wu J."/>
            <person name="Zhou S."/>
            <person name="Childs K.L."/>
            <person name="Davidson R.M."/>
            <person name="Lin H."/>
            <person name="Quesada-Ocampo L."/>
            <person name="Vaillancourt B."/>
            <person name="Sakai H."/>
            <person name="Lee S.S."/>
            <person name="Kim J."/>
            <person name="Numa H."/>
            <person name="Itoh T."/>
            <person name="Buell C.R."/>
            <person name="Matsumoto T."/>
        </authorList>
    </citation>
    <scope>NUCLEOTIDE SEQUENCE [LARGE SCALE GENOMIC DNA]</scope>
    <source>
        <strain evidence="3">cv. Nipponbare</strain>
    </source>
</reference>
<dbReference type="EMBL" id="AP014964">
    <property type="protein sequence ID" value="BAT05866.1"/>
    <property type="molecule type" value="Genomic_DNA"/>
</dbReference>
<dbReference type="AlphaFoldDB" id="A0A0N7KQ04"/>